<feature type="chain" id="PRO_5033169327" description="Vitamin B12-binding protein" evidence="5">
    <location>
        <begin position="29"/>
        <end position="279"/>
    </location>
</feature>
<comment type="similarity">
    <text evidence="5">Belongs to the BtuF family.</text>
</comment>
<dbReference type="PANTHER" id="PTHR42860">
    <property type="entry name" value="VITAMIN B12-BINDING PROTEIN"/>
    <property type="match status" value="1"/>
</dbReference>
<dbReference type="PROSITE" id="PS50983">
    <property type="entry name" value="FE_B12_PBP"/>
    <property type="match status" value="1"/>
</dbReference>
<dbReference type="AlphaFoldDB" id="A0A845S928"/>
<name>A0A845S928_9GAMM</name>
<dbReference type="EMBL" id="WUBS01000001">
    <property type="protein sequence ID" value="NDL61233.1"/>
    <property type="molecule type" value="Genomic_DNA"/>
</dbReference>
<dbReference type="InterPro" id="IPR051030">
    <property type="entry name" value="Vitamin_B12-ABC_binding"/>
</dbReference>
<keyword evidence="4 5" id="KW-1015">Disulfide bond</keyword>
<dbReference type="InterPro" id="IPR054828">
    <property type="entry name" value="Vit_B12_bind_prot"/>
</dbReference>
<dbReference type="NCBIfam" id="NF002894">
    <property type="entry name" value="PRK03379.1"/>
    <property type="match status" value="1"/>
</dbReference>
<evidence type="ECO:0000259" key="6">
    <source>
        <dbReference type="PROSITE" id="PS50983"/>
    </source>
</evidence>
<evidence type="ECO:0000256" key="4">
    <source>
        <dbReference type="ARBA" id="ARBA00023157"/>
    </source>
</evidence>
<dbReference type="InterPro" id="IPR002491">
    <property type="entry name" value="ABC_transptr_periplasmic_BD"/>
</dbReference>
<dbReference type="Proteomes" id="UP000461443">
    <property type="component" value="Unassembled WGS sequence"/>
</dbReference>
<keyword evidence="1 5" id="KW-0813">Transport</keyword>
<reference evidence="7 8" key="1">
    <citation type="submission" date="2019-12" db="EMBL/GenBank/DDBJ databases">
        <authorList>
            <person name="Lee S.D."/>
        </authorList>
    </citation>
    <scope>NUCLEOTIDE SEQUENCE [LARGE SCALE GENOMIC DNA]</scope>
    <source>
        <strain evidence="7 8">SAP-6</strain>
    </source>
</reference>
<gene>
    <name evidence="5 7" type="primary">btuF</name>
    <name evidence="7" type="ORF">GRH90_00405</name>
</gene>
<keyword evidence="8" id="KW-1185">Reference proteome</keyword>
<evidence type="ECO:0000313" key="7">
    <source>
        <dbReference type="EMBL" id="NDL61233.1"/>
    </source>
</evidence>
<keyword evidence="2 5" id="KW-0732">Signal</keyword>
<dbReference type="PANTHER" id="PTHR42860:SF1">
    <property type="entry name" value="VITAMIN B12-BINDING PROTEIN"/>
    <property type="match status" value="1"/>
</dbReference>
<dbReference type="GO" id="GO:0042597">
    <property type="term" value="C:periplasmic space"/>
    <property type="evidence" value="ECO:0007669"/>
    <property type="project" value="UniProtKB-SubCell"/>
</dbReference>
<dbReference type="Pfam" id="PF01497">
    <property type="entry name" value="Peripla_BP_2"/>
    <property type="match status" value="1"/>
</dbReference>
<dbReference type="NCBIfam" id="NF038402">
    <property type="entry name" value="TroA_like"/>
    <property type="match status" value="1"/>
</dbReference>
<evidence type="ECO:0000256" key="5">
    <source>
        <dbReference type="HAMAP-Rule" id="MF_01000"/>
    </source>
</evidence>
<accession>A0A845S928</accession>
<evidence type="ECO:0000256" key="1">
    <source>
        <dbReference type="ARBA" id="ARBA00022448"/>
    </source>
</evidence>
<comment type="caution">
    <text evidence="7">The sequence shown here is derived from an EMBL/GenBank/DDBJ whole genome shotgun (WGS) entry which is preliminary data.</text>
</comment>
<evidence type="ECO:0000313" key="8">
    <source>
        <dbReference type="Proteomes" id="UP000461443"/>
    </source>
</evidence>
<proteinExistence type="inferred from homology"/>
<keyword evidence="3 5" id="KW-0574">Periplasm</keyword>
<feature type="signal peptide" evidence="5">
    <location>
        <begin position="1"/>
        <end position="28"/>
    </location>
</feature>
<organism evidence="7 8">
    <name type="scientific">Acerihabitans arboris</name>
    <dbReference type="NCBI Taxonomy" id="2691583"/>
    <lineage>
        <taxon>Bacteria</taxon>
        <taxon>Pseudomonadati</taxon>
        <taxon>Pseudomonadota</taxon>
        <taxon>Gammaproteobacteria</taxon>
        <taxon>Enterobacterales</taxon>
        <taxon>Pectobacteriaceae</taxon>
        <taxon>Acerihabitans</taxon>
    </lineage>
</organism>
<dbReference type="SUPFAM" id="SSF53807">
    <property type="entry name" value="Helical backbone' metal receptor"/>
    <property type="match status" value="1"/>
</dbReference>
<feature type="site" description="Important for BtuC binding" evidence="5">
    <location>
        <position position="80"/>
    </location>
</feature>
<reference evidence="7 8" key="2">
    <citation type="submission" date="2020-02" db="EMBL/GenBank/DDBJ databases">
        <title>The new genus of Enterobacteriales.</title>
        <authorList>
            <person name="Kim I.S."/>
        </authorList>
    </citation>
    <scope>NUCLEOTIDE SEQUENCE [LARGE SCALE GENOMIC DNA]</scope>
    <source>
        <strain evidence="7 8">SAP-6</strain>
    </source>
</reference>
<comment type="function">
    <text evidence="5">Part of the ABC transporter complex BtuCDF involved in vitamin B12 import. Binds vitamin B12 and delivers it to the periplasmic surface of BtuC.</text>
</comment>
<evidence type="ECO:0000256" key="3">
    <source>
        <dbReference type="ARBA" id="ARBA00022764"/>
    </source>
</evidence>
<dbReference type="HAMAP" id="MF_01000">
    <property type="entry name" value="BtuF"/>
    <property type="match status" value="1"/>
</dbReference>
<comment type="subunit">
    <text evidence="5">The complex is composed of two ATP-binding proteins (BtuD), two transmembrane proteins (BtuC) and a solute-binding protein (BtuF).</text>
</comment>
<dbReference type="RefSeq" id="WP_162364257.1">
    <property type="nucleotide sequence ID" value="NZ_WUBS01000001.1"/>
</dbReference>
<dbReference type="GO" id="GO:0015889">
    <property type="term" value="P:cobalamin transport"/>
    <property type="evidence" value="ECO:0007669"/>
    <property type="project" value="UniProtKB-UniRule"/>
</dbReference>
<feature type="domain" description="Fe/B12 periplasmic-binding" evidence="6">
    <location>
        <begin position="31"/>
        <end position="278"/>
    </location>
</feature>
<feature type="disulfide bond" evidence="5">
    <location>
        <begin position="191"/>
        <end position="267"/>
    </location>
</feature>
<comment type="subcellular location">
    <subcellularLocation>
        <location evidence="5">Periplasm</location>
    </subcellularLocation>
</comment>
<feature type="site" description="Important for BtuC binding" evidence="5">
    <location>
        <position position="210"/>
    </location>
</feature>
<comment type="caution">
    <text evidence="5">Lacks conserved residue(s) required for the propagation of feature annotation.</text>
</comment>
<dbReference type="Gene3D" id="3.40.50.1980">
    <property type="entry name" value="Nitrogenase molybdenum iron protein domain"/>
    <property type="match status" value="2"/>
</dbReference>
<sequence precursor="true">MARRLWRLPAHGLALLLLALLAAPPVSAAHRVISLAPHATEMAFAAGMGDVLVAVSTWSDYPPAAQKLEQVASWQGINVERALALKPDLILAWRGGNPQRELDQLAAFGIPIVYIDPLDVEDMARSLDGLARYSPHPEQAHQAARAVRRQAADLRRRYAGNPPVRVFMQFGTQPLFTAGKQTLQSQILALCGARNIFADSPVPWPQVGREQVLSRKPQAIVVAGSAERVTAVRDFWQPRLAVPVIALNEDWFNRSGPRILLAAQALCQQLADISITGAR</sequence>
<dbReference type="GO" id="GO:0031419">
    <property type="term" value="F:cobalamin binding"/>
    <property type="evidence" value="ECO:0007669"/>
    <property type="project" value="InterPro"/>
</dbReference>
<dbReference type="CDD" id="cd01144">
    <property type="entry name" value="BtuF"/>
    <property type="match status" value="1"/>
</dbReference>
<dbReference type="InterPro" id="IPR023544">
    <property type="entry name" value="ABC_transptr_vit_B12-bd"/>
</dbReference>
<evidence type="ECO:0000256" key="2">
    <source>
        <dbReference type="ARBA" id="ARBA00022729"/>
    </source>
</evidence>
<protein>
    <recommendedName>
        <fullName evidence="5">Vitamin B12-binding protein</fullName>
    </recommendedName>
</protein>